<dbReference type="EC" id="2.7.11.1" evidence="1"/>
<dbReference type="SUPFAM" id="SSF56112">
    <property type="entry name" value="Protein kinase-like (PK-like)"/>
    <property type="match status" value="1"/>
</dbReference>
<gene>
    <name evidence="12" type="ORF">LVIROSA_LOCUS31550</name>
</gene>
<keyword evidence="2" id="KW-0723">Serine/threonine-protein kinase</keyword>
<comment type="catalytic activity">
    <reaction evidence="7">
        <text>L-threonyl-[protein] + ATP = O-phospho-L-threonyl-[protein] + ADP + H(+)</text>
        <dbReference type="Rhea" id="RHEA:46608"/>
        <dbReference type="Rhea" id="RHEA-COMP:11060"/>
        <dbReference type="Rhea" id="RHEA-COMP:11605"/>
        <dbReference type="ChEBI" id="CHEBI:15378"/>
        <dbReference type="ChEBI" id="CHEBI:30013"/>
        <dbReference type="ChEBI" id="CHEBI:30616"/>
        <dbReference type="ChEBI" id="CHEBI:61977"/>
        <dbReference type="ChEBI" id="CHEBI:456216"/>
        <dbReference type="EC" id="2.7.11.1"/>
    </reaction>
</comment>
<dbReference type="PANTHER" id="PTHR24346:SF82">
    <property type="entry name" value="KP78A-RELATED"/>
    <property type="match status" value="1"/>
</dbReference>
<dbReference type="GO" id="GO:0004674">
    <property type="term" value="F:protein serine/threonine kinase activity"/>
    <property type="evidence" value="ECO:0007669"/>
    <property type="project" value="UniProtKB-KW"/>
</dbReference>
<dbReference type="PANTHER" id="PTHR24346">
    <property type="entry name" value="MAP/MICROTUBULE AFFINITY-REGULATING KINASE"/>
    <property type="match status" value="1"/>
</dbReference>
<comment type="caution">
    <text evidence="12">The sequence shown here is derived from an EMBL/GenBank/DDBJ whole genome shotgun (WGS) entry which is preliminary data.</text>
</comment>
<dbReference type="PROSITE" id="PS50032">
    <property type="entry name" value="KA1"/>
    <property type="match status" value="1"/>
</dbReference>
<evidence type="ECO:0000256" key="8">
    <source>
        <dbReference type="ARBA" id="ARBA00048679"/>
    </source>
</evidence>
<evidence type="ECO:0000256" key="7">
    <source>
        <dbReference type="ARBA" id="ARBA00047899"/>
    </source>
</evidence>
<evidence type="ECO:0000313" key="12">
    <source>
        <dbReference type="EMBL" id="CAH1445812.1"/>
    </source>
</evidence>
<dbReference type="AlphaFoldDB" id="A0AAU9P6S0"/>
<dbReference type="Pfam" id="PF00069">
    <property type="entry name" value="Pkinase"/>
    <property type="match status" value="1"/>
</dbReference>
<dbReference type="GO" id="GO:0005524">
    <property type="term" value="F:ATP binding"/>
    <property type="evidence" value="ECO:0007669"/>
    <property type="project" value="UniProtKB-UniRule"/>
</dbReference>
<evidence type="ECO:0000259" key="10">
    <source>
        <dbReference type="PROSITE" id="PS50011"/>
    </source>
</evidence>
<dbReference type="Gene3D" id="1.10.510.10">
    <property type="entry name" value="Transferase(Phosphotransferase) domain 1"/>
    <property type="match status" value="1"/>
</dbReference>
<dbReference type="InterPro" id="IPR008271">
    <property type="entry name" value="Ser/Thr_kinase_AS"/>
</dbReference>
<evidence type="ECO:0000313" key="13">
    <source>
        <dbReference type="Proteomes" id="UP001157418"/>
    </source>
</evidence>
<name>A0AAU9P6S0_9ASTR</name>
<protein>
    <recommendedName>
        <fullName evidence="1">non-specific serine/threonine protein kinase</fullName>
        <ecNumber evidence="1">2.7.11.1</ecNumber>
    </recommendedName>
</protein>
<dbReference type="EMBL" id="CAKMRJ010005523">
    <property type="protein sequence ID" value="CAH1445812.1"/>
    <property type="molecule type" value="Genomic_DNA"/>
</dbReference>
<sequence>MGETSGNGSLPMPPLSNYRMGKTLGIGAFGRVKVAQHILTGVKVAIKILARQSINDSAAEKVRREINIMRLLSHPHIVRLYEVIETRSCIYVIMEYMNSGELFDYITENGRLEEGEARHLFQQIISGVESCHLHMVVHRDLKPENLLLDTKGNVKIADFGLANIMRDGHLLKTSCGSPNYASPEVISERLYAGPEVDVWSCGVILYALLCGSLPFDDDNLSGLYAKIKSGIYTYPNYLSLGARDLIRKMLIVDSVNRITIPEIYKHAWFQEHLPKYIAGHSIDTSWSARKVDVRVLEQMDILGFNVQEVIGSLNNLLQNQATVTYSILLHKLLSNHNYNKDNPLASLPLECTDRREIYVRPVSPVQGKWVLGFKSCASPHETMRHVLSVLKSLNVQWKKIGSYNLKCLWKPAALESYSKSIGIHRDDATCQNIPIKTSNMEAFSLCDAVKFEIQLYKGSAESSYLVDWQRVFGPPFLFMELCAGFRACVVKIVVKVGLNITTKSTYSFDHASQSLEQTLDDVGELLGFQVFLQT</sequence>
<feature type="binding site" evidence="9">
    <location>
        <position position="47"/>
    </location>
    <ligand>
        <name>ATP</name>
        <dbReference type="ChEBI" id="CHEBI:30616"/>
    </ligand>
</feature>
<dbReference type="GO" id="GO:0035556">
    <property type="term" value="P:intracellular signal transduction"/>
    <property type="evidence" value="ECO:0007669"/>
    <property type="project" value="TreeGrafter"/>
</dbReference>
<keyword evidence="13" id="KW-1185">Reference proteome</keyword>
<dbReference type="InterPro" id="IPR017441">
    <property type="entry name" value="Protein_kinase_ATP_BS"/>
</dbReference>
<keyword evidence="4 9" id="KW-0547">Nucleotide-binding</keyword>
<accession>A0AAU9P6S0</accession>
<evidence type="ECO:0000256" key="9">
    <source>
        <dbReference type="PROSITE-ProRule" id="PRU10141"/>
    </source>
</evidence>
<dbReference type="CDD" id="cd14079">
    <property type="entry name" value="STKc_AMPK_alpha"/>
    <property type="match status" value="1"/>
</dbReference>
<dbReference type="InterPro" id="IPR028375">
    <property type="entry name" value="KA1/Ssp2_C"/>
</dbReference>
<dbReference type="InterPro" id="IPR000719">
    <property type="entry name" value="Prot_kinase_dom"/>
</dbReference>
<dbReference type="CDD" id="cd12122">
    <property type="entry name" value="AMPKA_C"/>
    <property type="match status" value="1"/>
</dbReference>
<dbReference type="GO" id="GO:0005737">
    <property type="term" value="C:cytoplasm"/>
    <property type="evidence" value="ECO:0007669"/>
    <property type="project" value="TreeGrafter"/>
</dbReference>
<evidence type="ECO:0000256" key="1">
    <source>
        <dbReference type="ARBA" id="ARBA00012513"/>
    </source>
</evidence>
<dbReference type="InterPro" id="IPR011009">
    <property type="entry name" value="Kinase-like_dom_sf"/>
</dbReference>
<reference evidence="12 13" key="1">
    <citation type="submission" date="2022-01" db="EMBL/GenBank/DDBJ databases">
        <authorList>
            <person name="Xiong W."/>
            <person name="Schranz E."/>
        </authorList>
    </citation>
    <scope>NUCLEOTIDE SEQUENCE [LARGE SCALE GENOMIC DNA]</scope>
</reference>
<proteinExistence type="predicted"/>
<dbReference type="Gene3D" id="3.30.310.80">
    <property type="entry name" value="Kinase associated domain 1, KA1"/>
    <property type="match status" value="1"/>
</dbReference>
<keyword evidence="6 9" id="KW-0067">ATP-binding</keyword>
<dbReference type="PROSITE" id="PS00107">
    <property type="entry name" value="PROTEIN_KINASE_ATP"/>
    <property type="match status" value="1"/>
</dbReference>
<comment type="catalytic activity">
    <reaction evidence="8">
        <text>L-seryl-[protein] + ATP = O-phospho-L-seryl-[protein] + ADP + H(+)</text>
        <dbReference type="Rhea" id="RHEA:17989"/>
        <dbReference type="Rhea" id="RHEA-COMP:9863"/>
        <dbReference type="Rhea" id="RHEA-COMP:11604"/>
        <dbReference type="ChEBI" id="CHEBI:15378"/>
        <dbReference type="ChEBI" id="CHEBI:29999"/>
        <dbReference type="ChEBI" id="CHEBI:30616"/>
        <dbReference type="ChEBI" id="CHEBI:83421"/>
        <dbReference type="ChEBI" id="CHEBI:456216"/>
        <dbReference type="EC" id="2.7.11.1"/>
    </reaction>
</comment>
<dbReference type="FunFam" id="3.30.200.20:FF:000003">
    <property type="entry name" value="Non-specific serine/threonine protein kinase"/>
    <property type="match status" value="1"/>
</dbReference>
<feature type="domain" description="KA1" evidence="11">
    <location>
        <begin position="442"/>
        <end position="491"/>
    </location>
</feature>
<dbReference type="PROSITE" id="PS50011">
    <property type="entry name" value="PROTEIN_KINASE_DOM"/>
    <property type="match status" value="1"/>
</dbReference>
<dbReference type="SMART" id="SM00220">
    <property type="entry name" value="S_TKc"/>
    <property type="match status" value="1"/>
</dbReference>
<dbReference type="InterPro" id="IPR001772">
    <property type="entry name" value="KA1_dom"/>
</dbReference>
<organism evidence="12 13">
    <name type="scientific">Lactuca virosa</name>
    <dbReference type="NCBI Taxonomy" id="75947"/>
    <lineage>
        <taxon>Eukaryota</taxon>
        <taxon>Viridiplantae</taxon>
        <taxon>Streptophyta</taxon>
        <taxon>Embryophyta</taxon>
        <taxon>Tracheophyta</taxon>
        <taxon>Spermatophyta</taxon>
        <taxon>Magnoliopsida</taxon>
        <taxon>eudicotyledons</taxon>
        <taxon>Gunneridae</taxon>
        <taxon>Pentapetalae</taxon>
        <taxon>asterids</taxon>
        <taxon>campanulids</taxon>
        <taxon>Asterales</taxon>
        <taxon>Asteraceae</taxon>
        <taxon>Cichorioideae</taxon>
        <taxon>Cichorieae</taxon>
        <taxon>Lactucinae</taxon>
        <taxon>Lactuca</taxon>
    </lineage>
</organism>
<evidence type="ECO:0000256" key="4">
    <source>
        <dbReference type="ARBA" id="ARBA00022741"/>
    </source>
</evidence>
<feature type="domain" description="Protein kinase" evidence="10">
    <location>
        <begin position="18"/>
        <end position="269"/>
    </location>
</feature>
<keyword evidence="3" id="KW-0808">Transferase</keyword>
<dbReference type="PROSITE" id="PS00108">
    <property type="entry name" value="PROTEIN_KINASE_ST"/>
    <property type="match status" value="1"/>
</dbReference>
<evidence type="ECO:0000256" key="3">
    <source>
        <dbReference type="ARBA" id="ARBA00022679"/>
    </source>
</evidence>
<dbReference type="FunFam" id="1.10.510.10:FF:000592">
    <property type="entry name" value="CAMK family protein kinase"/>
    <property type="match status" value="1"/>
</dbReference>
<evidence type="ECO:0000259" key="11">
    <source>
        <dbReference type="PROSITE" id="PS50032"/>
    </source>
</evidence>
<dbReference type="Pfam" id="PF02149">
    <property type="entry name" value="KA1"/>
    <property type="match status" value="1"/>
</dbReference>
<evidence type="ECO:0000256" key="6">
    <source>
        <dbReference type="ARBA" id="ARBA00022840"/>
    </source>
</evidence>
<dbReference type="Proteomes" id="UP001157418">
    <property type="component" value="Unassembled WGS sequence"/>
</dbReference>
<evidence type="ECO:0000256" key="5">
    <source>
        <dbReference type="ARBA" id="ARBA00022777"/>
    </source>
</evidence>
<keyword evidence="5" id="KW-0418">Kinase</keyword>
<dbReference type="SUPFAM" id="SSF103243">
    <property type="entry name" value="KA1-like"/>
    <property type="match status" value="1"/>
</dbReference>
<evidence type="ECO:0000256" key="2">
    <source>
        <dbReference type="ARBA" id="ARBA00022527"/>
    </source>
</evidence>